<keyword evidence="6" id="KW-0804">Transcription</keyword>
<dbReference type="Gene3D" id="1.10.10.60">
    <property type="entry name" value="Homeodomain-like"/>
    <property type="match status" value="1"/>
</dbReference>
<dbReference type="InterPro" id="IPR009057">
    <property type="entry name" value="Homeodomain-like_sf"/>
</dbReference>
<dbReference type="CDD" id="cd00156">
    <property type="entry name" value="REC"/>
    <property type="match status" value="1"/>
</dbReference>
<dbReference type="Gene3D" id="1.10.8.60">
    <property type="match status" value="1"/>
</dbReference>
<dbReference type="SMART" id="SM00382">
    <property type="entry name" value="AAA"/>
    <property type="match status" value="1"/>
</dbReference>
<dbReference type="PROSITE" id="PS50110">
    <property type="entry name" value="RESPONSE_REGULATORY"/>
    <property type="match status" value="1"/>
</dbReference>
<dbReference type="InterPro" id="IPR001789">
    <property type="entry name" value="Sig_transdc_resp-reg_receiver"/>
</dbReference>
<dbReference type="InterPro" id="IPR003593">
    <property type="entry name" value="AAA+_ATPase"/>
</dbReference>
<evidence type="ECO:0000259" key="9">
    <source>
        <dbReference type="PROSITE" id="PS50110"/>
    </source>
</evidence>
<dbReference type="FunFam" id="3.40.50.300:FF:000006">
    <property type="entry name" value="DNA-binding transcriptional regulator NtrC"/>
    <property type="match status" value="1"/>
</dbReference>
<dbReference type="PROSITE" id="PS00676">
    <property type="entry name" value="SIGMA54_INTERACT_2"/>
    <property type="match status" value="1"/>
</dbReference>
<dbReference type="InterPro" id="IPR025943">
    <property type="entry name" value="Sigma_54_int_dom_ATP-bd_2"/>
</dbReference>
<dbReference type="Pfam" id="PF00158">
    <property type="entry name" value="Sigma54_activat"/>
    <property type="match status" value="1"/>
</dbReference>
<evidence type="ECO:0000313" key="10">
    <source>
        <dbReference type="EMBL" id="RJP56005.1"/>
    </source>
</evidence>
<dbReference type="EMBL" id="QZJZ01000104">
    <property type="protein sequence ID" value="RJP56005.1"/>
    <property type="molecule type" value="Genomic_DNA"/>
</dbReference>
<dbReference type="InterPro" id="IPR025944">
    <property type="entry name" value="Sigma_54_int_dom_CS"/>
</dbReference>
<proteinExistence type="predicted"/>
<keyword evidence="7" id="KW-0597">Phosphoprotein</keyword>
<dbReference type="InterPro" id="IPR002197">
    <property type="entry name" value="HTH_Fis"/>
</dbReference>
<evidence type="ECO:0000256" key="6">
    <source>
        <dbReference type="ARBA" id="ARBA00023163"/>
    </source>
</evidence>
<dbReference type="PANTHER" id="PTHR32071:SF113">
    <property type="entry name" value="ALGINATE BIOSYNTHESIS TRANSCRIPTIONAL REGULATORY PROTEIN ALGB"/>
    <property type="match status" value="1"/>
</dbReference>
<feature type="domain" description="Response regulatory" evidence="9">
    <location>
        <begin position="4"/>
        <end position="118"/>
    </location>
</feature>
<feature type="domain" description="Sigma-54 factor interaction" evidence="8">
    <location>
        <begin position="145"/>
        <end position="374"/>
    </location>
</feature>
<dbReference type="Pfam" id="PF02954">
    <property type="entry name" value="HTH_8"/>
    <property type="match status" value="1"/>
</dbReference>
<dbReference type="PROSITE" id="PS00688">
    <property type="entry name" value="SIGMA54_INTERACT_3"/>
    <property type="match status" value="1"/>
</dbReference>
<dbReference type="InterPro" id="IPR025662">
    <property type="entry name" value="Sigma_54_int_dom_ATP-bd_1"/>
</dbReference>
<evidence type="ECO:0000256" key="4">
    <source>
        <dbReference type="ARBA" id="ARBA00023125"/>
    </source>
</evidence>
<dbReference type="PANTHER" id="PTHR32071">
    <property type="entry name" value="TRANSCRIPTIONAL REGULATORY PROTEIN"/>
    <property type="match status" value="1"/>
</dbReference>
<gene>
    <name evidence="10" type="ORF">C4541_13220</name>
</gene>
<comment type="caution">
    <text evidence="10">The sequence shown here is derived from an EMBL/GenBank/DDBJ whole genome shotgun (WGS) entry which is preliminary data.</text>
</comment>
<dbReference type="Pfam" id="PF25601">
    <property type="entry name" value="AAA_lid_14"/>
    <property type="match status" value="1"/>
</dbReference>
<evidence type="ECO:0000259" key="8">
    <source>
        <dbReference type="PROSITE" id="PS50045"/>
    </source>
</evidence>
<dbReference type="GO" id="GO:0005524">
    <property type="term" value="F:ATP binding"/>
    <property type="evidence" value="ECO:0007669"/>
    <property type="project" value="UniProtKB-KW"/>
</dbReference>
<evidence type="ECO:0000313" key="11">
    <source>
        <dbReference type="Proteomes" id="UP000266426"/>
    </source>
</evidence>
<evidence type="ECO:0000256" key="3">
    <source>
        <dbReference type="ARBA" id="ARBA00023015"/>
    </source>
</evidence>
<dbReference type="GO" id="GO:0000160">
    <property type="term" value="P:phosphorelay signal transduction system"/>
    <property type="evidence" value="ECO:0007669"/>
    <property type="project" value="InterPro"/>
</dbReference>
<dbReference type="Gene3D" id="3.40.50.300">
    <property type="entry name" value="P-loop containing nucleotide triphosphate hydrolases"/>
    <property type="match status" value="1"/>
</dbReference>
<dbReference type="CDD" id="cd00009">
    <property type="entry name" value="AAA"/>
    <property type="match status" value="1"/>
</dbReference>
<protein>
    <submittedName>
        <fullName evidence="10">Sigma-54-dependent Fis family transcriptional regulator</fullName>
    </submittedName>
</protein>
<keyword evidence="4" id="KW-0238">DNA-binding</keyword>
<sequence length="459" mass="52322">MKKHILLVDDDPSTLEMFQIMLEAQDYSVAHAYDGISALEKIRKQDFDLVITDLKMPGKNGIELLHDIKMHFPEVEVIMTTAYMTVDTAISAMKIGAYDYITKPISDIERSRMIIEKALEKSHIQKENRSLRSRLYDVSVSFSGVIGSSKPMRTVFDIIKKVADTDTTVLIEGESGTGKELVAVAIHNMSSRKNNKLVPVDCGSLPRELLESELFGHTRGSFTGAVMEKRGLFEEAHGGTLFLDEISSTDQVFQSKLLRALQTREIKRVGGNNRIQIDTRLIVASNKNLMEEVRNERFRKDLFYRINIVPIHLPSLRDRKEDIPLLCEHFLHKFSIRTEKQVKKVSDEAMHLFMQYSWPGNIRELENVIERAVIMTASDRIERNDLPIELFDSTAVDTRFNTGQLRFNEARSLFEKTYLTNLLRTYNGNITAAAEKAGLLRQGLQSKIKKYGISPSSFK</sequence>
<dbReference type="Proteomes" id="UP000266426">
    <property type="component" value="Unassembled WGS sequence"/>
</dbReference>
<evidence type="ECO:0000256" key="5">
    <source>
        <dbReference type="ARBA" id="ARBA00023159"/>
    </source>
</evidence>
<dbReference type="PROSITE" id="PS50045">
    <property type="entry name" value="SIGMA54_INTERACT_4"/>
    <property type="match status" value="1"/>
</dbReference>
<keyword evidence="1" id="KW-0547">Nucleotide-binding</keyword>
<dbReference type="AlphaFoldDB" id="A0A3A4R3L1"/>
<dbReference type="PRINTS" id="PR01590">
    <property type="entry name" value="HTHFIS"/>
</dbReference>
<dbReference type="InterPro" id="IPR011006">
    <property type="entry name" value="CheY-like_superfamily"/>
</dbReference>
<dbReference type="PROSITE" id="PS00675">
    <property type="entry name" value="SIGMA54_INTERACT_1"/>
    <property type="match status" value="1"/>
</dbReference>
<dbReference type="SUPFAM" id="SSF52172">
    <property type="entry name" value="CheY-like"/>
    <property type="match status" value="1"/>
</dbReference>
<reference evidence="10 11" key="1">
    <citation type="journal article" date="2017" name="ISME J.">
        <title>Energy and carbon metabolisms in a deep terrestrial subsurface fluid microbial community.</title>
        <authorList>
            <person name="Momper L."/>
            <person name="Jungbluth S.P."/>
            <person name="Lee M.D."/>
            <person name="Amend J.P."/>
        </authorList>
    </citation>
    <scope>NUCLEOTIDE SEQUENCE [LARGE SCALE GENOMIC DNA]</scope>
    <source>
        <strain evidence="10">SURF_26</strain>
    </source>
</reference>
<dbReference type="GO" id="GO:0043565">
    <property type="term" value="F:sequence-specific DNA binding"/>
    <property type="evidence" value="ECO:0007669"/>
    <property type="project" value="InterPro"/>
</dbReference>
<dbReference type="GO" id="GO:0006355">
    <property type="term" value="P:regulation of DNA-templated transcription"/>
    <property type="evidence" value="ECO:0007669"/>
    <property type="project" value="InterPro"/>
</dbReference>
<dbReference type="InterPro" id="IPR002078">
    <property type="entry name" value="Sigma_54_int"/>
</dbReference>
<dbReference type="InterPro" id="IPR058031">
    <property type="entry name" value="AAA_lid_NorR"/>
</dbReference>
<dbReference type="FunFam" id="1.10.8.60:FF:000014">
    <property type="entry name" value="DNA-binding transcriptional regulator NtrC"/>
    <property type="match status" value="1"/>
</dbReference>
<dbReference type="SUPFAM" id="SSF46689">
    <property type="entry name" value="Homeodomain-like"/>
    <property type="match status" value="1"/>
</dbReference>
<dbReference type="InterPro" id="IPR027417">
    <property type="entry name" value="P-loop_NTPase"/>
</dbReference>
<keyword evidence="5" id="KW-0010">Activator</keyword>
<organism evidence="10 11">
    <name type="scientific">Candidatus Auribacter fodinae</name>
    <dbReference type="NCBI Taxonomy" id="2093366"/>
    <lineage>
        <taxon>Bacteria</taxon>
        <taxon>Pseudomonadati</taxon>
        <taxon>Candidatus Auribacterota</taxon>
        <taxon>Candidatus Auribacteria</taxon>
        <taxon>Candidatus Auribacterales</taxon>
        <taxon>Candidatus Auribacteraceae</taxon>
        <taxon>Candidatus Auribacter</taxon>
    </lineage>
</organism>
<feature type="modified residue" description="4-aspartylphosphate" evidence="7">
    <location>
        <position position="53"/>
    </location>
</feature>
<evidence type="ECO:0000256" key="1">
    <source>
        <dbReference type="ARBA" id="ARBA00022741"/>
    </source>
</evidence>
<dbReference type="Gene3D" id="3.40.50.2300">
    <property type="match status" value="1"/>
</dbReference>
<dbReference type="Pfam" id="PF00072">
    <property type="entry name" value="Response_reg"/>
    <property type="match status" value="1"/>
</dbReference>
<name>A0A3A4R3L1_9BACT</name>
<dbReference type="SMART" id="SM00448">
    <property type="entry name" value="REC"/>
    <property type="match status" value="1"/>
</dbReference>
<keyword evidence="2" id="KW-0067">ATP-binding</keyword>
<dbReference type="SUPFAM" id="SSF52540">
    <property type="entry name" value="P-loop containing nucleoside triphosphate hydrolases"/>
    <property type="match status" value="1"/>
</dbReference>
<accession>A0A3A4R3L1</accession>
<evidence type="ECO:0000256" key="2">
    <source>
        <dbReference type="ARBA" id="ARBA00022840"/>
    </source>
</evidence>
<evidence type="ECO:0000256" key="7">
    <source>
        <dbReference type="PROSITE-ProRule" id="PRU00169"/>
    </source>
</evidence>
<keyword evidence="3" id="KW-0805">Transcription regulation</keyword>